<reference evidence="2" key="1">
    <citation type="submission" date="2020-05" db="EMBL/GenBank/DDBJ databases">
        <title>Mycena genomes resolve the evolution of fungal bioluminescence.</title>
        <authorList>
            <person name="Tsai I.J."/>
        </authorList>
    </citation>
    <scope>NUCLEOTIDE SEQUENCE</scope>
    <source>
        <strain evidence="2">CCC161011</strain>
    </source>
</reference>
<name>A0A8H6X2J9_9AGAR</name>
<dbReference type="AlphaFoldDB" id="A0A8H6X2J9"/>
<evidence type="ECO:0000313" key="3">
    <source>
        <dbReference type="Proteomes" id="UP000620124"/>
    </source>
</evidence>
<accession>A0A8H6X2J9</accession>
<dbReference type="PANTHER" id="PTHR38123">
    <property type="entry name" value="CELL WALL SERINE-THREONINE-RICH GALACTOMANNOPROTEIN MP1 (AFU_ORTHOLOGUE AFUA_4G03240)"/>
    <property type="match status" value="1"/>
</dbReference>
<proteinExistence type="predicted"/>
<feature type="chain" id="PRO_5034551303" evidence="1">
    <location>
        <begin position="28"/>
        <end position="179"/>
    </location>
</feature>
<dbReference type="Pfam" id="PF12296">
    <property type="entry name" value="HsbA"/>
    <property type="match status" value="1"/>
</dbReference>
<sequence length="179" mass="18138">MVQVSRALFSLSVLAVTLSIPLKRTVAQDESDIEAIGSDVDTLDTAISGFPASGLVGALEIDLDANNLASAITAATSELTSTGVVDEADGTNILNDVAAFIPTIEDALTKLVADKTAAGELPIPGVPTLIESELQKLQTDTEAFGDALEAVMPAALQASATAVVNEVLGALATAVAAYN</sequence>
<comment type="caution">
    <text evidence="2">The sequence shown here is derived from an EMBL/GenBank/DDBJ whole genome shotgun (WGS) entry which is preliminary data.</text>
</comment>
<evidence type="ECO:0000256" key="1">
    <source>
        <dbReference type="SAM" id="SignalP"/>
    </source>
</evidence>
<organism evidence="2 3">
    <name type="scientific">Mycena venus</name>
    <dbReference type="NCBI Taxonomy" id="2733690"/>
    <lineage>
        <taxon>Eukaryota</taxon>
        <taxon>Fungi</taxon>
        <taxon>Dikarya</taxon>
        <taxon>Basidiomycota</taxon>
        <taxon>Agaricomycotina</taxon>
        <taxon>Agaricomycetes</taxon>
        <taxon>Agaricomycetidae</taxon>
        <taxon>Agaricales</taxon>
        <taxon>Marasmiineae</taxon>
        <taxon>Mycenaceae</taxon>
        <taxon>Mycena</taxon>
    </lineage>
</organism>
<keyword evidence="3" id="KW-1185">Reference proteome</keyword>
<dbReference type="Gene3D" id="1.20.1280.140">
    <property type="match status" value="1"/>
</dbReference>
<feature type="signal peptide" evidence="1">
    <location>
        <begin position="1"/>
        <end position="27"/>
    </location>
</feature>
<gene>
    <name evidence="2" type="ORF">MVEN_02379900</name>
</gene>
<dbReference type="InterPro" id="IPR021054">
    <property type="entry name" value="Cell_wall_mannoprotein_1"/>
</dbReference>
<keyword evidence="1" id="KW-0732">Signal</keyword>
<evidence type="ECO:0000313" key="2">
    <source>
        <dbReference type="EMBL" id="KAF7333143.1"/>
    </source>
</evidence>
<dbReference type="PANTHER" id="PTHR38123:SF1">
    <property type="entry name" value="HYDROPHOBIC SURFACE BINDING PROTEIN"/>
    <property type="match status" value="1"/>
</dbReference>
<protein>
    <submittedName>
        <fullName evidence="2">Hydrophobic surface binding protein</fullName>
    </submittedName>
</protein>
<dbReference type="GO" id="GO:0005576">
    <property type="term" value="C:extracellular region"/>
    <property type="evidence" value="ECO:0007669"/>
    <property type="project" value="TreeGrafter"/>
</dbReference>
<dbReference type="OrthoDB" id="3485059at2759"/>
<dbReference type="Proteomes" id="UP000620124">
    <property type="component" value="Unassembled WGS sequence"/>
</dbReference>
<dbReference type="EMBL" id="JACAZI010000030">
    <property type="protein sequence ID" value="KAF7333143.1"/>
    <property type="molecule type" value="Genomic_DNA"/>
</dbReference>